<accession>A0A975BGW2</accession>
<sequence>MQRTAALNFFFADYNGFRGGHNILKLLNSKTENLPVPGF</sequence>
<protein>
    <submittedName>
        <fullName evidence="1">Uncharacterized protein</fullName>
    </submittedName>
</protein>
<dbReference type="EMBL" id="CP061800">
    <property type="protein sequence ID" value="QTA85282.1"/>
    <property type="molecule type" value="Genomic_DNA"/>
</dbReference>
<dbReference type="AlphaFoldDB" id="A0A975BGW2"/>
<organism evidence="1 2">
    <name type="scientific">Desulfonema magnum</name>
    <dbReference type="NCBI Taxonomy" id="45655"/>
    <lineage>
        <taxon>Bacteria</taxon>
        <taxon>Pseudomonadati</taxon>
        <taxon>Thermodesulfobacteriota</taxon>
        <taxon>Desulfobacteria</taxon>
        <taxon>Desulfobacterales</taxon>
        <taxon>Desulfococcaceae</taxon>
        <taxon>Desulfonema</taxon>
    </lineage>
</organism>
<keyword evidence="2" id="KW-1185">Reference proteome</keyword>
<dbReference type="Proteomes" id="UP000663722">
    <property type="component" value="Chromosome"/>
</dbReference>
<name>A0A975BGW2_9BACT</name>
<proteinExistence type="predicted"/>
<evidence type="ECO:0000313" key="1">
    <source>
        <dbReference type="EMBL" id="QTA85282.1"/>
    </source>
</evidence>
<reference evidence="1" key="1">
    <citation type="journal article" date="2021" name="Microb. Physiol.">
        <title>Proteogenomic Insights into the Physiology of Marine, Sulfate-Reducing, Filamentous Desulfonema limicola and Desulfonema magnum.</title>
        <authorList>
            <person name="Schnaars V."/>
            <person name="Wohlbrand L."/>
            <person name="Scheve S."/>
            <person name="Hinrichs C."/>
            <person name="Reinhardt R."/>
            <person name="Rabus R."/>
        </authorList>
    </citation>
    <scope>NUCLEOTIDE SEQUENCE</scope>
    <source>
        <strain evidence="1">4be13</strain>
    </source>
</reference>
<gene>
    <name evidence="1" type="ORF">dnm_012870</name>
</gene>
<dbReference type="KEGG" id="dmm:dnm_012870"/>
<evidence type="ECO:0000313" key="2">
    <source>
        <dbReference type="Proteomes" id="UP000663722"/>
    </source>
</evidence>